<reference evidence="3" key="1">
    <citation type="journal article" date="2017" name="Front. Plant Sci.">
        <title>Climate Clever Clovers: New Paradigm to Reduce the Environmental Footprint of Ruminants by Breeding Low Methanogenic Forages Utilizing Haplotype Variation.</title>
        <authorList>
            <person name="Kaur P."/>
            <person name="Appels R."/>
            <person name="Bayer P.E."/>
            <person name="Keeble-Gagnere G."/>
            <person name="Wang J."/>
            <person name="Hirakawa H."/>
            <person name="Shirasawa K."/>
            <person name="Vercoe P."/>
            <person name="Stefanova K."/>
            <person name="Durmic Z."/>
            <person name="Nichols P."/>
            <person name="Revell C."/>
            <person name="Isobe S.N."/>
            <person name="Edwards D."/>
            <person name="Erskine W."/>
        </authorList>
    </citation>
    <scope>NUCLEOTIDE SEQUENCE [LARGE SCALE GENOMIC DNA]</scope>
    <source>
        <strain evidence="3">cv. Daliak</strain>
    </source>
</reference>
<gene>
    <name evidence="2" type="ORF">TSUD_64990</name>
</gene>
<dbReference type="Proteomes" id="UP000242715">
    <property type="component" value="Unassembled WGS sequence"/>
</dbReference>
<feature type="compositionally biased region" description="Low complexity" evidence="1">
    <location>
        <begin position="27"/>
        <end position="44"/>
    </location>
</feature>
<keyword evidence="3" id="KW-1185">Reference proteome</keyword>
<dbReference type="EMBL" id="DF973730">
    <property type="protein sequence ID" value="GAU38768.1"/>
    <property type="molecule type" value="Genomic_DNA"/>
</dbReference>
<sequence>MAPIYAPLSPPSSSFYQSLSFTLASLSLSHPHSPTTPRTLLSDTVSDDSDLSTSDPIDELDIIDIDQQQQQQSLHTNPLSLTPVNNNNNLFTPILLLTSSILSLSQSEDPSKTLTFSPMNSPPTNSPFFST</sequence>
<accession>A0A2Z6N1P4</accession>
<organism evidence="2 3">
    <name type="scientific">Trifolium subterraneum</name>
    <name type="common">Subterranean clover</name>
    <dbReference type="NCBI Taxonomy" id="3900"/>
    <lineage>
        <taxon>Eukaryota</taxon>
        <taxon>Viridiplantae</taxon>
        <taxon>Streptophyta</taxon>
        <taxon>Embryophyta</taxon>
        <taxon>Tracheophyta</taxon>
        <taxon>Spermatophyta</taxon>
        <taxon>Magnoliopsida</taxon>
        <taxon>eudicotyledons</taxon>
        <taxon>Gunneridae</taxon>
        <taxon>Pentapetalae</taxon>
        <taxon>rosids</taxon>
        <taxon>fabids</taxon>
        <taxon>Fabales</taxon>
        <taxon>Fabaceae</taxon>
        <taxon>Papilionoideae</taxon>
        <taxon>50 kb inversion clade</taxon>
        <taxon>NPAAA clade</taxon>
        <taxon>Hologalegina</taxon>
        <taxon>IRL clade</taxon>
        <taxon>Trifolieae</taxon>
        <taxon>Trifolium</taxon>
    </lineage>
</organism>
<feature type="compositionally biased region" description="Acidic residues" evidence="1">
    <location>
        <begin position="45"/>
        <end position="56"/>
    </location>
</feature>
<evidence type="ECO:0000313" key="2">
    <source>
        <dbReference type="EMBL" id="GAU38768.1"/>
    </source>
</evidence>
<evidence type="ECO:0000313" key="3">
    <source>
        <dbReference type="Proteomes" id="UP000242715"/>
    </source>
</evidence>
<feature type="region of interest" description="Disordered" evidence="1">
    <location>
        <begin position="108"/>
        <end position="131"/>
    </location>
</feature>
<proteinExistence type="predicted"/>
<name>A0A2Z6N1P4_TRISU</name>
<dbReference type="AlphaFoldDB" id="A0A2Z6N1P4"/>
<protein>
    <submittedName>
        <fullName evidence="2">Uncharacterized protein</fullName>
    </submittedName>
</protein>
<feature type="region of interest" description="Disordered" evidence="1">
    <location>
        <begin position="27"/>
        <end position="56"/>
    </location>
</feature>
<evidence type="ECO:0000256" key="1">
    <source>
        <dbReference type="SAM" id="MobiDB-lite"/>
    </source>
</evidence>